<comment type="similarity">
    <text evidence="2">Belongs to the FPP/GGPP synthase family.</text>
</comment>
<dbReference type="InterPro" id="IPR008949">
    <property type="entry name" value="Isoprenoid_synthase_dom_sf"/>
</dbReference>
<dbReference type="GO" id="GO:0046872">
    <property type="term" value="F:metal ion binding"/>
    <property type="evidence" value="ECO:0007669"/>
    <property type="project" value="UniProtKB-KW"/>
</dbReference>
<evidence type="ECO:0000256" key="5">
    <source>
        <dbReference type="ARBA" id="ARBA00022842"/>
    </source>
</evidence>
<dbReference type="Pfam" id="PF00348">
    <property type="entry name" value="polyprenyl_synt"/>
    <property type="match status" value="1"/>
</dbReference>
<dbReference type="PANTHER" id="PTHR12001">
    <property type="entry name" value="GERANYLGERANYL PYROPHOSPHATE SYNTHASE"/>
    <property type="match status" value="1"/>
</dbReference>
<name>A0A381S6U5_9ZZZZ</name>
<evidence type="ECO:0000256" key="4">
    <source>
        <dbReference type="ARBA" id="ARBA00022723"/>
    </source>
</evidence>
<accession>A0A381S6U5</accession>
<evidence type="ECO:0000256" key="3">
    <source>
        <dbReference type="ARBA" id="ARBA00022679"/>
    </source>
</evidence>
<dbReference type="InterPro" id="IPR000092">
    <property type="entry name" value="Polyprenyl_synt"/>
</dbReference>
<dbReference type="SUPFAM" id="SSF48576">
    <property type="entry name" value="Terpenoid synthases"/>
    <property type="match status" value="1"/>
</dbReference>
<evidence type="ECO:0000256" key="2">
    <source>
        <dbReference type="ARBA" id="ARBA00006706"/>
    </source>
</evidence>
<sequence length="300" mass="34215">MHSFPLPNHPKYLYEPIRYALKGKGKRFRPILVHLSGRAFKTDPDDMMKISLAVELLHCFTLIHDDIMDSDDLRRNMPTLHKRYDISSAILAGDGIFTISQLVLNSIGNKPEIFLQLYNETVLEICEGQALDKDFENKEDISLEQYIEMVEKKTGALLGSCCYLPAVLSGKPNNFINELKKIGKQLGIAFQIQDDLFEIFGDERNMGKSLGSDIFSNKKTAIAIEAKNSFPSEWKTIVEQFDGKSLVNVRNFLVENKIRDKVEALADDSFKFAYNSLSDLGFDKKSELYRFFKIIQGRHA</sequence>
<evidence type="ECO:0000313" key="6">
    <source>
        <dbReference type="EMBL" id="SUZ99189.1"/>
    </source>
</evidence>
<reference evidence="6" key="1">
    <citation type="submission" date="2018-05" db="EMBL/GenBank/DDBJ databases">
        <authorList>
            <person name="Lanie J.A."/>
            <person name="Ng W.-L."/>
            <person name="Kazmierczak K.M."/>
            <person name="Andrzejewski T.M."/>
            <person name="Davidsen T.M."/>
            <person name="Wayne K.J."/>
            <person name="Tettelin H."/>
            <person name="Glass J.I."/>
            <person name="Rusch D."/>
            <person name="Podicherti R."/>
            <person name="Tsui H.-C.T."/>
            <person name="Winkler M.E."/>
        </authorList>
    </citation>
    <scope>NUCLEOTIDE SEQUENCE</scope>
</reference>
<dbReference type="SFLD" id="SFLDS00005">
    <property type="entry name" value="Isoprenoid_Synthase_Type_I"/>
    <property type="match status" value="1"/>
</dbReference>
<protein>
    <recommendedName>
        <fullName evidence="7">Polyprenyl synthetase family protein</fullName>
    </recommendedName>
</protein>
<dbReference type="GO" id="GO:0004659">
    <property type="term" value="F:prenyltransferase activity"/>
    <property type="evidence" value="ECO:0007669"/>
    <property type="project" value="InterPro"/>
</dbReference>
<dbReference type="GO" id="GO:0008299">
    <property type="term" value="P:isoprenoid biosynthetic process"/>
    <property type="evidence" value="ECO:0007669"/>
    <property type="project" value="InterPro"/>
</dbReference>
<evidence type="ECO:0008006" key="7">
    <source>
        <dbReference type="Google" id="ProtNLM"/>
    </source>
</evidence>
<keyword evidence="5" id="KW-0460">Magnesium</keyword>
<dbReference type="AlphaFoldDB" id="A0A381S6U5"/>
<keyword evidence="4" id="KW-0479">Metal-binding</keyword>
<proteinExistence type="inferred from homology"/>
<dbReference type="Gene3D" id="1.10.600.10">
    <property type="entry name" value="Farnesyl Diphosphate Synthase"/>
    <property type="match status" value="1"/>
</dbReference>
<dbReference type="EMBL" id="UINC01002678">
    <property type="protein sequence ID" value="SUZ99189.1"/>
    <property type="molecule type" value="Genomic_DNA"/>
</dbReference>
<keyword evidence="3" id="KW-0808">Transferase</keyword>
<organism evidence="6">
    <name type="scientific">marine metagenome</name>
    <dbReference type="NCBI Taxonomy" id="408172"/>
    <lineage>
        <taxon>unclassified sequences</taxon>
        <taxon>metagenomes</taxon>
        <taxon>ecological metagenomes</taxon>
    </lineage>
</organism>
<evidence type="ECO:0000256" key="1">
    <source>
        <dbReference type="ARBA" id="ARBA00001946"/>
    </source>
</evidence>
<dbReference type="PANTHER" id="PTHR12001:SF85">
    <property type="entry name" value="SHORT CHAIN ISOPRENYL DIPHOSPHATE SYNTHASE"/>
    <property type="match status" value="1"/>
</dbReference>
<comment type="cofactor">
    <cofactor evidence="1">
        <name>Mg(2+)</name>
        <dbReference type="ChEBI" id="CHEBI:18420"/>
    </cofactor>
</comment>
<gene>
    <name evidence="6" type="ORF">METZ01_LOCUS52043</name>
</gene>
<dbReference type="CDD" id="cd00685">
    <property type="entry name" value="Trans_IPPS_HT"/>
    <property type="match status" value="1"/>
</dbReference>
<dbReference type="SFLD" id="SFLDG01017">
    <property type="entry name" value="Polyprenyl_Transferase_Like"/>
    <property type="match status" value="1"/>
</dbReference>